<dbReference type="GO" id="GO:0016747">
    <property type="term" value="F:acyltransferase activity, transferring groups other than amino-acyl groups"/>
    <property type="evidence" value="ECO:0007669"/>
    <property type="project" value="InterPro"/>
</dbReference>
<comment type="caution">
    <text evidence="3">The sequence shown here is derived from an EMBL/GenBank/DDBJ whole genome shotgun (WGS) entry which is preliminary data.</text>
</comment>
<keyword evidence="1" id="KW-0812">Transmembrane</keyword>
<dbReference type="Pfam" id="PF00583">
    <property type="entry name" value="Acetyltransf_1"/>
    <property type="match status" value="1"/>
</dbReference>
<dbReference type="AlphaFoldDB" id="A0A428S620"/>
<protein>
    <recommendedName>
        <fullName evidence="2">N-acetyltransferase domain-containing protein</fullName>
    </recommendedName>
</protein>
<feature type="transmembrane region" description="Helical" evidence="1">
    <location>
        <begin position="189"/>
        <end position="206"/>
    </location>
</feature>
<reference evidence="3 4" key="1">
    <citation type="submission" date="2017-06" db="EMBL/GenBank/DDBJ databases">
        <title>Comparative genomic analysis of Ambrosia Fusariam Clade fungi.</title>
        <authorList>
            <person name="Stajich J.E."/>
            <person name="Carrillo J."/>
            <person name="Kijimoto T."/>
            <person name="Eskalen A."/>
            <person name="O'Donnell K."/>
            <person name="Kasson M."/>
        </authorList>
    </citation>
    <scope>NUCLEOTIDE SEQUENCE [LARGE SCALE GENOMIC DNA]</scope>
    <source>
        <strain evidence="3 4">NRRL62579</strain>
    </source>
</reference>
<dbReference type="Proteomes" id="UP000287144">
    <property type="component" value="Unassembled WGS sequence"/>
</dbReference>
<evidence type="ECO:0000256" key="1">
    <source>
        <dbReference type="SAM" id="Phobius"/>
    </source>
</evidence>
<sequence>MMQRIFYRRCISAVASHVKHRRTRPVEPRDPDITALQQATTRVAALLPLASRFSGSLVTFRASISSRCAPPRSPWCSVIGAFLPTVFSSALRHAPDLTLLSFSLHTQFGLDRSIAMSSPAVSTTEPPPLSLEVLTDPGEKKDALKLVVDSVAQQRQIASRAIIFHPLSLAVFAAVLAVAHYAAKVGNDFSSMLITYPSIILTYLVATRYLSSAYIRIAEETDWLGWLKNEDGVEDTIIGARFGQDIIATVIVRFDKTSRKNGNSKALIRGWTTKNKYRRRGLGGDMLRETVKIAKQTQGQNCVVEFADDHANSHLPLHTIFNATFLARQARAKRALSAAVKDWEEGKQGPQ</sequence>
<evidence type="ECO:0000313" key="3">
    <source>
        <dbReference type="EMBL" id="RSL85267.1"/>
    </source>
</evidence>
<dbReference type="SUPFAM" id="SSF55729">
    <property type="entry name" value="Acyl-CoA N-acyltransferases (Nat)"/>
    <property type="match status" value="1"/>
</dbReference>
<dbReference type="InterPro" id="IPR000182">
    <property type="entry name" value="GNAT_dom"/>
</dbReference>
<name>A0A428S620_9HYPO</name>
<proteinExistence type="predicted"/>
<keyword evidence="1" id="KW-0472">Membrane</keyword>
<keyword evidence="4" id="KW-1185">Reference proteome</keyword>
<dbReference type="CDD" id="cd04301">
    <property type="entry name" value="NAT_SF"/>
    <property type="match status" value="1"/>
</dbReference>
<accession>A0A428S620</accession>
<feature type="transmembrane region" description="Helical" evidence="1">
    <location>
        <begin position="162"/>
        <end position="183"/>
    </location>
</feature>
<evidence type="ECO:0000313" key="4">
    <source>
        <dbReference type="Proteomes" id="UP000287144"/>
    </source>
</evidence>
<evidence type="ECO:0000259" key="2">
    <source>
        <dbReference type="Pfam" id="PF00583"/>
    </source>
</evidence>
<dbReference type="Gene3D" id="3.40.630.30">
    <property type="match status" value="1"/>
</dbReference>
<organism evidence="3 4">
    <name type="scientific">Fusarium oligoseptatum</name>
    <dbReference type="NCBI Taxonomy" id="2604345"/>
    <lineage>
        <taxon>Eukaryota</taxon>
        <taxon>Fungi</taxon>
        <taxon>Dikarya</taxon>
        <taxon>Ascomycota</taxon>
        <taxon>Pezizomycotina</taxon>
        <taxon>Sordariomycetes</taxon>
        <taxon>Hypocreomycetidae</taxon>
        <taxon>Hypocreales</taxon>
        <taxon>Nectriaceae</taxon>
        <taxon>Fusarium</taxon>
        <taxon>Fusarium solani species complex</taxon>
    </lineage>
</organism>
<keyword evidence="1" id="KW-1133">Transmembrane helix</keyword>
<gene>
    <name evidence="3" type="ORF">CEP52_016204</name>
</gene>
<dbReference type="InterPro" id="IPR016181">
    <property type="entry name" value="Acyl_CoA_acyltransferase"/>
</dbReference>
<dbReference type="EMBL" id="NKCK01000326">
    <property type="protein sequence ID" value="RSL85267.1"/>
    <property type="molecule type" value="Genomic_DNA"/>
</dbReference>
<feature type="domain" description="N-acetyltransferase" evidence="2">
    <location>
        <begin position="222"/>
        <end position="304"/>
    </location>
</feature>